<dbReference type="RefSeq" id="WP_163837384.1">
    <property type="nucleotide sequence ID" value="NZ_JAAGUX010000089.1"/>
</dbReference>
<keyword evidence="2" id="KW-1185">Reference proteome</keyword>
<protein>
    <submittedName>
        <fullName evidence="1">DUF779 domain-containing protein</fullName>
    </submittedName>
</protein>
<dbReference type="Proteomes" id="UP000470876">
    <property type="component" value="Unassembled WGS sequence"/>
</dbReference>
<evidence type="ECO:0000313" key="2">
    <source>
        <dbReference type="Proteomes" id="UP000470876"/>
    </source>
</evidence>
<comment type="caution">
    <text evidence="1">The sequence shown here is derived from an EMBL/GenBank/DDBJ whole genome shotgun (WGS) entry which is preliminary data.</text>
</comment>
<dbReference type="EMBL" id="JAAGUX010000089">
    <property type="protein sequence ID" value="NEW59319.1"/>
    <property type="molecule type" value="Genomic_DNA"/>
</dbReference>
<reference evidence="1 2" key="1">
    <citation type="submission" date="2020-01" db="EMBL/GenBank/DDBJ databases">
        <title>Genetics and antimicrobial susceptibilities of Nocardia species isolated from the soil; a comparison with species isolated from humans.</title>
        <authorList>
            <person name="Carrasco G."/>
            <person name="Monzon S."/>
            <person name="Sansegundo M."/>
            <person name="Garcia E."/>
            <person name="Garrido N."/>
            <person name="Medina M.J."/>
            <person name="Villalon P."/>
            <person name="Ramirez-Arocha A.C."/>
            <person name="Jimenez P."/>
            <person name="Cuesta I."/>
            <person name="Valdezate S."/>
        </authorList>
    </citation>
    <scope>NUCLEOTIDE SEQUENCE [LARGE SCALE GENOMIC DNA]</scope>
    <source>
        <strain evidence="1 2">CNM20110649</strain>
    </source>
</reference>
<sequence length="159" mass="17372">MRRSDALRQTRTCNRRGQCFGARGLMPDRSVRGAATDSARALLRRLIEQHGPVLLLLRSGAATPICLPAREFHPDDGDVLVTRLPWHTEFWMSDDNYARFAGDHLTVDVRPEADDDAPTGSLEAAEQSSFVLSVRPLDATEAAAAAAAPPPRTGADRLR</sequence>
<organism evidence="1 2">
    <name type="scientific">Nocardia cyriacigeorgica</name>
    <dbReference type="NCBI Taxonomy" id="135487"/>
    <lineage>
        <taxon>Bacteria</taxon>
        <taxon>Bacillati</taxon>
        <taxon>Actinomycetota</taxon>
        <taxon>Actinomycetes</taxon>
        <taxon>Mycobacteriales</taxon>
        <taxon>Nocardiaceae</taxon>
        <taxon>Nocardia</taxon>
    </lineage>
</organism>
<evidence type="ECO:0000313" key="1">
    <source>
        <dbReference type="EMBL" id="NEW59319.1"/>
    </source>
</evidence>
<dbReference type="InterPro" id="IPR008497">
    <property type="entry name" value="DUF779"/>
</dbReference>
<proteinExistence type="predicted"/>
<accession>A0ABX0CSQ8</accession>
<dbReference type="Pfam" id="PF05610">
    <property type="entry name" value="DUF779"/>
    <property type="match status" value="1"/>
</dbReference>
<gene>
    <name evidence="1" type="ORF">GV794_27340</name>
</gene>
<name>A0ABX0CSQ8_9NOCA</name>